<dbReference type="EMBL" id="CM010723">
    <property type="protein sequence ID" value="RZC77810.1"/>
    <property type="molecule type" value="Genomic_DNA"/>
</dbReference>
<gene>
    <name evidence="1" type="ORF">C5167_001995</name>
</gene>
<reference evidence="1 2" key="1">
    <citation type="journal article" date="2018" name="Science">
        <title>The opium poppy genome and morphinan production.</title>
        <authorList>
            <person name="Guo L."/>
            <person name="Winzer T."/>
            <person name="Yang X."/>
            <person name="Li Y."/>
            <person name="Ning Z."/>
            <person name="He Z."/>
            <person name="Teodor R."/>
            <person name="Lu Y."/>
            <person name="Bowser T.A."/>
            <person name="Graham I.A."/>
            <person name="Ye K."/>
        </authorList>
    </citation>
    <scope>NUCLEOTIDE SEQUENCE [LARGE SCALE GENOMIC DNA]</scope>
    <source>
        <strain evidence="2">cv. HN1</strain>
        <tissue evidence="1">Leaves</tissue>
    </source>
</reference>
<dbReference type="AlphaFoldDB" id="A0A4Y7KZJ4"/>
<protein>
    <submittedName>
        <fullName evidence="1">Uncharacterized protein</fullName>
    </submittedName>
</protein>
<evidence type="ECO:0000313" key="1">
    <source>
        <dbReference type="EMBL" id="RZC77810.1"/>
    </source>
</evidence>
<evidence type="ECO:0000313" key="2">
    <source>
        <dbReference type="Proteomes" id="UP000316621"/>
    </source>
</evidence>
<organism evidence="1 2">
    <name type="scientific">Papaver somniferum</name>
    <name type="common">Opium poppy</name>
    <dbReference type="NCBI Taxonomy" id="3469"/>
    <lineage>
        <taxon>Eukaryota</taxon>
        <taxon>Viridiplantae</taxon>
        <taxon>Streptophyta</taxon>
        <taxon>Embryophyta</taxon>
        <taxon>Tracheophyta</taxon>
        <taxon>Spermatophyta</taxon>
        <taxon>Magnoliopsida</taxon>
        <taxon>Ranunculales</taxon>
        <taxon>Papaveraceae</taxon>
        <taxon>Papaveroideae</taxon>
        <taxon>Papaver</taxon>
    </lineage>
</organism>
<accession>A0A4Y7KZJ4</accession>
<sequence length="106" mass="11351">MHPFLEVGELYVTRLSVKQSKADLLNPTRHKDGIGRILLPYPKCNGVSPSIVLPISVLAPFANKSFTQSLLRSATARCNGVRPSLVGASKLAPLSSNSLIISKCPP</sequence>
<name>A0A4Y7KZJ4_PAPSO</name>
<proteinExistence type="predicted"/>
<keyword evidence="2" id="KW-1185">Reference proteome</keyword>
<dbReference type="Proteomes" id="UP000316621">
    <property type="component" value="Chromosome 9"/>
</dbReference>
<dbReference type="Gramene" id="RZC77810">
    <property type="protein sequence ID" value="RZC77810"/>
    <property type="gene ID" value="C5167_001995"/>
</dbReference>